<organism evidence="8 9">
    <name type="scientific">Protopolystoma xenopodis</name>
    <dbReference type="NCBI Taxonomy" id="117903"/>
    <lineage>
        <taxon>Eukaryota</taxon>
        <taxon>Metazoa</taxon>
        <taxon>Spiralia</taxon>
        <taxon>Lophotrochozoa</taxon>
        <taxon>Platyhelminthes</taxon>
        <taxon>Monogenea</taxon>
        <taxon>Polyopisthocotylea</taxon>
        <taxon>Polystomatidea</taxon>
        <taxon>Polystomatidae</taxon>
        <taxon>Protopolystoma</taxon>
    </lineage>
</organism>
<keyword evidence="9" id="KW-1185">Reference proteome</keyword>
<dbReference type="EMBL" id="CAAALY010000749">
    <property type="protein sequence ID" value="VEL06972.1"/>
    <property type="molecule type" value="Genomic_DNA"/>
</dbReference>
<dbReference type="Pfam" id="PF13864">
    <property type="entry name" value="Enkurin"/>
    <property type="match status" value="1"/>
</dbReference>
<dbReference type="GO" id="GO:0005516">
    <property type="term" value="F:calmodulin binding"/>
    <property type="evidence" value="ECO:0007669"/>
    <property type="project" value="TreeGrafter"/>
</dbReference>
<dbReference type="AlphaFoldDB" id="A0A448WAB2"/>
<feature type="region of interest" description="Disordered" evidence="6">
    <location>
        <begin position="132"/>
        <end position="192"/>
    </location>
</feature>
<dbReference type="Proteomes" id="UP000784294">
    <property type="component" value="Unassembled WGS sequence"/>
</dbReference>
<dbReference type="OrthoDB" id="2123594at2759"/>
<dbReference type="PANTHER" id="PTHR21490">
    <property type="entry name" value="ENKURIN-RELATED"/>
    <property type="match status" value="1"/>
</dbReference>
<evidence type="ECO:0000259" key="7">
    <source>
        <dbReference type="PROSITE" id="PS51665"/>
    </source>
</evidence>
<keyword evidence="3" id="KW-0963">Cytoplasm</keyword>
<dbReference type="InterPro" id="IPR027012">
    <property type="entry name" value="Enkurin_dom"/>
</dbReference>
<evidence type="ECO:0000256" key="4">
    <source>
        <dbReference type="ARBA" id="ARBA00023212"/>
    </source>
</evidence>
<evidence type="ECO:0000256" key="1">
    <source>
        <dbReference type="ARBA" id="ARBA00004138"/>
    </source>
</evidence>
<evidence type="ECO:0000313" key="9">
    <source>
        <dbReference type="Proteomes" id="UP000784294"/>
    </source>
</evidence>
<accession>A0A448WAB2</accession>
<evidence type="ECO:0000256" key="5">
    <source>
        <dbReference type="ARBA" id="ARBA00023273"/>
    </source>
</evidence>
<evidence type="ECO:0000256" key="2">
    <source>
        <dbReference type="ARBA" id="ARBA00004245"/>
    </source>
</evidence>
<keyword evidence="4" id="KW-0206">Cytoskeleton</keyword>
<evidence type="ECO:0000256" key="3">
    <source>
        <dbReference type="ARBA" id="ARBA00022490"/>
    </source>
</evidence>
<reference evidence="8" key="1">
    <citation type="submission" date="2018-11" db="EMBL/GenBank/DDBJ databases">
        <authorList>
            <consortium name="Pathogen Informatics"/>
        </authorList>
    </citation>
    <scope>NUCLEOTIDE SEQUENCE</scope>
</reference>
<dbReference type="GO" id="GO:0001669">
    <property type="term" value="C:acrosomal vesicle"/>
    <property type="evidence" value="ECO:0007669"/>
    <property type="project" value="TreeGrafter"/>
</dbReference>
<comment type="subcellular location">
    <subcellularLocation>
        <location evidence="1">Cell projection</location>
        <location evidence="1">Cilium</location>
    </subcellularLocation>
    <subcellularLocation>
        <location evidence="2">Cytoplasm</location>
        <location evidence="2">Cytoskeleton</location>
    </subcellularLocation>
</comment>
<evidence type="ECO:0000313" key="8">
    <source>
        <dbReference type="EMBL" id="VEL06972.1"/>
    </source>
</evidence>
<dbReference type="PROSITE" id="PS51665">
    <property type="entry name" value="ENKURIN"/>
    <property type="match status" value="1"/>
</dbReference>
<proteinExistence type="predicted"/>
<protein>
    <recommendedName>
        <fullName evidence="7">Enkurin domain-containing protein</fullName>
    </recommendedName>
</protein>
<name>A0A448WAB2_9PLAT</name>
<dbReference type="PANTHER" id="PTHR21490:SF0">
    <property type="entry name" value="ENKURIN"/>
    <property type="match status" value="1"/>
</dbReference>
<feature type="domain" description="Enkurin" evidence="7">
    <location>
        <begin position="256"/>
        <end position="348"/>
    </location>
</feature>
<evidence type="ECO:0000256" key="6">
    <source>
        <dbReference type="SAM" id="MobiDB-lite"/>
    </source>
</evidence>
<dbReference type="GO" id="GO:0005879">
    <property type="term" value="C:axonemal microtubule"/>
    <property type="evidence" value="ECO:0007669"/>
    <property type="project" value="TreeGrafter"/>
</dbReference>
<comment type="caution">
    <text evidence="8">The sequence shown here is derived from an EMBL/GenBank/DDBJ whole genome shotgun (WGS) entry which is preliminary data.</text>
</comment>
<keyword evidence="5" id="KW-0966">Cell projection</keyword>
<sequence>MSRFDNSQVDALHSTESEVGHNIGPREYVYNLLPRKALPTQNNLTHLPKIRNTHADEERKHLKSKMNRNKTMGPPSHIVCLPSLSEKANNFLRKQTRRPYVDQKQLQSSILERKFCPNKPKVENLKEDLADTVDNATESTSENKKPTTEHRRKRAGCCSGTKPLVPLQGSLDPENQTFSKTRKKTKGPRGNFIERNSMHAITMEPGKNLPKFARFRQADTRHGDIRNLESEKTHSGLSKRYVWKPQLGRMPVYLVRRLQQIRVAQEHYLHYKNETETQFADYLLTPEQRNELLQGLKAAWDKYNRAYLGLSSSSDTLKTKAYKQYLEGEMDQLEKDINLVERHQFLFVDSVKPTGPVAKITQHMQMQKA</sequence>
<dbReference type="InterPro" id="IPR052102">
    <property type="entry name" value="Enkurin_domain-protein"/>
</dbReference>
<gene>
    <name evidence="8" type="ORF">PXEA_LOCUS412</name>
</gene>